<organism evidence="1 2">
    <name type="scientific">Solemya velum gill symbiont</name>
    <dbReference type="NCBI Taxonomy" id="2340"/>
    <lineage>
        <taxon>Bacteria</taxon>
        <taxon>Pseudomonadati</taxon>
        <taxon>Pseudomonadota</taxon>
        <taxon>Gammaproteobacteria</taxon>
        <taxon>sulfur-oxidizing symbionts</taxon>
    </lineage>
</organism>
<evidence type="ECO:0000313" key="2">
    <source>
        <dbReference type="Proteomes" id="UP000030856"/>
    </source>
</evidence>
<dbReference type="EMBL" id="JRAA01000003">
    <property type="protein sequence ID" value="KHF24020.1"/>
    <property type="molecule type" value="Genomic_DNA"/>
</dbReference>
<gene>
    <name evidence="1" type="ORF">JV46_29430</name>
</gene>
<proteinExistence type="predicted"/>
<keyword evidence="2" id="KW-1185">Reference proteome</keyword>
<name>A0A0B0H4G8_SOVGS</name>
<dbReference type="STRING" id="2340.JV46_29430"/>
<dbReference type="AlphaFoldDB" id="A0A0B0H4G8"/>
<protein>
    <submittedName>
        <fullName evidence="1">Uncharacterized protein</fullName>
    </submittedName>
</protein>
<sequence>MIYFIISLDKPDSILDNSYILNS</sequence>
<comment type="caution">
    <text evidence="1">The sequence shown here is derived from an EMBL/GenBank/DDBJ whole genome shotgun (WGS) entry which is preliminary data.</text>
</comment>
<dbReference type="Proteomes" id="UP000030856">
    <property type="component" value="Unassembled WGS sequence"/>
</dbReference>
<reference evidence="1 2" key="1">
    <citation type="journal article" date="2014" name="BMC Genomics">
        <title>The genome of the intracellular bacterium of the coastal bivalve, Solemya velum: a blueprint for thriving in and out of symbiosis.</title>
        <authorList>
            <person name="Dmytrenko O."/>
            <person name="Russell S.L."/>
            <person name="Loo W.T."/>
            <person name="Fontanez K.M."/>
            <person name="Liao L."/>
            <person name="Roeselers G."/>
            <person name="Sharma R."/>
            <person name="Stewart F.J."/>
            <person name="Newton I.L."/>
            <person name="Woyke T."/>
            <person name="Wu D."/>
            <person name="Lang J.M."/>
            <person name="Eisen J.A."/>
            <person name="Cavanaugh C.M."/>
        </authorList>
    </citation>
    <scope>NUCLEOTIDE SEQUENCE [LARGE SCALE GENOMIC DNA]</scope>
    <source>
        <strain evidence="1 2">WH</strain>
    </source>
</reference>
<evidence type="ECO:0000313" key="1">
    <source>
        <dbReference type="EMBL" id="KHF24020.1"/>
    </source>
</evidence>
<accession>A0A0B0H4G8</accession>